<evidence type="ECO:0008006" key="4">
    <source>
        <dbReference type="Google" id="ProtNLM"/>
    </source>
</evidence>
<dbReference type="OrthoDB" id="5935280at2"/>
<accession>A0A451GEQ3</accession>
<keyword evidence="3" id="KW-1185">Reference proteome</keyword>
<dbReference type="AlphaFoldDB" id="A0A451GEQ3"/>
<dbReference type="Proteomes" id="UP000288789">
    <property type="component" value="Unassembled WGS sequence"/>
</dbReference>
<feature type="transmembrane region" description="Helical" evidence="1">
    <location>
        <begin position="53"/>
        <end position="72"/>
    </location>
</feature>
<organism evidence="2 3">
    <name type="scientific">Pseudidiomarina gelatinasegens</name>
    <dbReference type="NCBI Taxonomy" id="2487740"/>
    <lineage>
        <taxon>Bacteria</taxon>
        <taxon>Pseudomonadati</taxon>
        <taxon>Pseudomonadota</taxon>
        <taxon>Gammaproteobacteria</taxon>
        <taxon>Alteromonadales</taxon>
        <taxon>Idiomarinaceae</taxon>
        <taxon>Pseudidiomarina</taxon>
    </lineage>
</organism>
<gene>
    <name evidence="2" type="ORF">EGC76_04740</name>
</gene>
<reference evidence="2 3" key="1">
    <citation type="submission" date="2018-12" db="EMBL/GenBank/DDBJ databases">
        <authorList>
            <person name="Li A."/>
            <person name="Zhang M."/>
            <person name="Zhu H."/>
        </authorList>
    </citation>
    <scope>NUCLEOTIDE SEQUENCE [LARGE SCALE GENOMIC DNA]</scope>
    <source>
        <strain evidence="2 3">R04H25</strain>
    </source>
</reference>
<dbReference type="SUPFAM" id="SSF52096">
    <property type="entry name" value="ClpP/crotonase"/>
    <property type="match status" value="1"/>
</dbReference>
<dbReference type="RefSeq" id="WP_128351864.1">
    <property type="nucleotide sequence ID" value="NZ_RSFE01000003.1"/>
</dbReference>
<name>A0A451GEQ3_9GAMM</name>
<dbReference type="Gene3D" id="3.90.226.10">
    <property type="entry name" value="2-enoyl-CoA Hydratase, Chain A, domain 1"/>
    <property type="match status" value="1"/>
</dbReference>
<dbReference type="EMBL" id="RSFE01000003">
    <property type="protein sequence ID" value="RWU11575.1"/>
    <property type="molecule type" value="Genomic_DNA"/>
</dbReference>
<feature type="transmembrane region" description="Helical" evidence="1">
    <location>
        <begin position="92"/>
        <end position="110"/>
    </location>
</feature>
<dbReference type="InterPro" id="IPR029045">
    <property type="entry name" value="ClpP/crotonase-like_dom_sf"/>
</dbReference>
<keyword evidence="1" id="KW-0472">Membrane</keyword>
<feature type="transmembrane region" description="Helical" evidence="1">
    <location>
        <begin position="21"/>
        <end position="41"/>
    </location>
</feature>
<sequence length="462" mass="51785">MLAPIRNLIKEHWQGDFSLGFAYWVIGVGVTLLLSLAIFLVDKLLTILSINTSFYGGVLILLCGLVLLVTLWQLVGIWRSARYHTSRGGRTMWANAARVMVVIAAVRAVFDFNQFGVGQLQEGFGLLAQGESLGTFELRILNQGTELELIGSLPFGTADSVQALLERYPNVQVIHLNSKGGRISEGVRLYQLIQQYNLDTYSPSECSSACTIAFMGGAKRYLGKRGILGFHSASLQSVDGNDVAQLNDEFKRIYRRHGVSESFIRQAVRVAGADIWYPGQLELLDARVVDELVPSERFASTNAFGDRKVNWQPEHLQQAPDTELVGYWQATVDILNYLNYLEPRHCVNYMYPQWSAEGADVESMLPANLIDAHENAVIKLIERTQLRSDYRSRTGTAPILFDSVLIQLEQRNPEYLSVLDDPEQYINSPRLLCSATIALYEGALRQSTVDRQAALLRYLQQD</sequence>
<keyword evidence="1" id="KW-0812">Transmembrane</keyword>
<protein>
    <recommendedName>
        <fullName evidence="4">Clp protease</fullName>
    </recommendedName>
</protein>
<keyword evidence="1" id="KW-1133">Transmembrane helix</keyword>
<evidence type="ECO:0000256" key="1">
    <source>
        <dbReference type="SAM" id="Phobius"/>
    </source>
</evidence>
<comment type="caution">
    <text evidence="2">The sequence shown here is derived from an EMBL/GenBank/DDBJ whole genome shotgun (WGS) entry which is preliminary data.</text>
</comment>
<evidence type="ECO:0000313" key="3">
    <source>
        <dbReference type="Proteomes" id="UP000288789"/>
    </source>
</evidence>
<proteinExistence type="predicted"/>
<evidence type="ECO:0000313" key="2">
    <source>
        <dbReference type="EMBL" id="RWU11575.1"/>
    </source>
</evidence>